<dbReference type="GeneID" id="111127796"/>
<evidence type="ECO:0000313" key="6">
    <source>
        <dbReference type="Proteomes" id="UP000694844"/>
    </source>
</evidence>
<feature type="transmembrane region" description="Helical" evidence="5">
    <location>
        <begin position="306"/>
        <end position="333"/>
    </location>
</feature>
<evidence type="ECO:0000313" key="7">
    <source>
        <dbReference type="RefSeq" id="XP_022328753.1"/>
    </source>
</evidence>
<feature type="transmembrane region" description="Helical" evidence="5">
    <location>
        <begin position="266"/>
        <end position="286"/>
    </location>
</feature>
<proteinExistence type="predicted"/>
<dbReference type="KEGG" id="cvn:111127796"/>
<organism evidence="6 7">
    <name type="scientific">Crassostrea virginica</name>
    <name type="common">Eastern oyster</name>
    <dbReference type="NCBI Taxonomy" id="6565"/>
    <lineage>
        <taxon>Eukaryota</taxon>
        <taxon>Metazoa</taxon>
        <taxon>Spiralia</taxon>
        <taxon>Lophotrochozoa</taxon>
        <taxon>Mollusca</taxon>
        <taxon>Bivalvia</taxon>
        <taxon>Autobranchia</taxon>
        <taxon>Pteriomorphia</taxon>
        <taxon>Ostreida</taxon>
        <taxon>Ostreoidea</taxon>
        <taxon>Ostreidae</taxon>
        <taxon>Crassostrea</taxon>
    </lineage>
</organism>
<name>A0A8B8DLV8_CRAVI</name>
<dbReference type="PANTHER" id="PTHR45902:SF1">
    <property type="entry name" value="LATROPHILIN RECEPTOR-LIKE PROTEIN A"/>
    <property type="match status" value="1"/>
</dbReference>
<feature type="transmembrane region" description="Helical" evidence="5">
    <location>
        <begin position="226"/>
        <end position="246"/>
    </location>
</feature>
<dbReference type="PANTHER" id="PTHR45902">
    <property type="entry name" value="LATROPHILIN RECEPTOR-LIKE PROTEIN A"/>
    <property type="match status" value="1"/>
</dbReference>
<dbReference type="Gene3D" id="1.20.1070.10">
    <property type="entry name" value="Rhodopsin 7-helix transmembrane proteins"/>
    <property type="match status" value="1"/>
</dbReference>
<evidence type="ECO:0000256" key="4">
    <source>
        <dbReference type="ARBA" id="ARBA00023136"/>
    </source>
</evidence>
<keyword evidence="6" id="KW-1185">Reference proteome</keyword>
<dbReference type="Pfam" id="PF00002">
    <property type="entry name" value="7tm_2"/>
    <property type="match status" value="1"/>
</dbReference>
<accession>A0A8B8DLV8</accession>
<protein>
    <submittedName>
        <fullName evidence="7">Protocadherin-like wing polarity protein stan</fullName>
    </submittedName>
</protein>
<dbReference type="InterPro" id="IPR000832">
    <property type="entry name" value="GPCR_2_secretin-like"/>
</dbReference>
<evidence type="ECO:0000256" key="3">
    <source>
        <dbReference type="ARBA" id="ARBA00022989"/>
    </source>
</evidence>
<comment type="subcellular location">
    <subcellularLocation>
        <location evidence="1">Membrane</location>
        <topology evidence="1">Multi-pass membrane protein</topology>
    </subcellularLocation>
</comment>
<feature type="transmembrane region" description="Helical" evidence="5">
    <location>
        <begin position="381"/>
        <end position="401"/>
    </location>
</feature>
<reference evidence="7" key="1">
    <citation type="submission" date="2025-08" db="UniProtKB">
        <authorList>
            <consortium name="RefSeq"/>
        </authorList>
    </citation>
    <scope>IDENTIFICATION</scope>
    <source>
        <tissue evidence="7">Whole sample</tissue>
    </source>
</reference>
<feature type="transmembrane region" description="Helical" evidence="5">
    <location>
        <begin position="354"/>
        <end position="375"/>
    </location>
</feature>
<sequence>MFPNQIKEHFIFMTEETYSPDHSTRAAYCSVIIYIQIEVLGFHDRSSTENVLFHFPSNFNFNSQEIHIVPGNFTTFSSTSVSAKGYGHVPPYIVKDALVKPPANYREYLVSLDKSFLKTPLENSVVGPLFFCKQIAYKRSDFDVDYHRFEIIFKMTNQRFPMNQFVMSLDGSIHICGGDTVWPILVNPSNDNATLRILTLTCTCISLLCLFLTFVVYCLIKQLRTIPGLNLMSLVFSLFCAQLLFIFSETKEDQFWCAVIGILQHYFWLSTSFCVLICCFHMYRVFNSQGLVRSGIYFTPMTFYKYAAFSYLLPLIIVGSNVGVMIGVNGMFGTVRGISSASTLRDDKISEVKTFVKLFSITGLVWIVQIVAAFLRWVVLSYLSTALICLQGCFIFFSFCCSKTTVRLWKENSMSRFPAKSSSFSIPVSDGKISVDKQLTMKENDKSMPEIDKSMSDID</sequence>
<dbReference type="InterPro" id="IPR053231">
    <property type="entry name" value="GPCR_LN-TM7"/>
</dbReference>
<dbReference type="OrthoDB" id="6153483at2759"/>
<evidence type="ECO:0000256" key="1">
    <source>
        <dbReference type="ARBA" id="ARBA00004141"/>
    </source>
</evidence>
<evidence type="ECO:0000256" key="5">
    <source>
        <dbReference type="SAM" id="Phobius"/>
    </source>
</evidence>
<dbReference type="AlphaFoldDB" id="A0A8B8DLV8"/>
<feature type="transmembrane region" description="Helical" evidence="5">
    <location>
        <begin position="197"/>
        <end position="220"/>
    </location>
</feature>
<dbReference type="RefSeq" id="XP_022328753.1">
    <property type="nucleotide sequence ID" value="XM_022473045.1"/>
</dbReference>
<evidence type="ECO:0000256" key="2">
    <source>
        <dbReference type="ARBA" id="ARBA00022692"/>
    </source>
</evidence>
<dbReference type="GO" id="GO:0016020">
    <property type="term" value="C:membrane"/>
    <property type="evidence" value="ECO:0007669"/>
    <property type="project" value="UniProtKB-SubCell"/>
</dbReference>
<keyword evidence="4 5" id="KW-0472">Membrane</keyword>
<keyword evidence="3 5" id="KW-1133">Transmembrane helix</keyword>
<dbReference type="CDD" id="cd15039">
    <property type="entry name" value="7tmB3_Methuselah-like"/>
    <property type="match status" value="1"/>
</dbReference>
<dbReference type="Proteomes" id="UP000694844">
    <property type="component" value="Chromosome 4"/>
</dbReference>
<gene>
    <name evidence="7" type="primary">LOC111127796</name>
</gene>
<keyword evidence="2 5" id="KW-0812">Transmembrane</keyword>
<dbReference type="GO" id="GO:0004930">
    <property type="term" value="F:G protein-coupled receptor activity"/>
    <property type="evidence" value="ECO:0007669"/>
    <property type="project" value="InterPro"/>
</dbReference>